<comment type="caution">
    <text evidence="2">The sequence shown here is derived from an EMBL/GenBank/DDBJ whole genome shotgun (WGS) entry which is preliminary data.</text>
</comment>
<organism evidence="2 3">
    <name type="scientific">Popillia japonica</name>
    <name type="common">Japanese beetle</name>
    <dbReference type="NCBI Taxonomy" id="7064"/>
    <lineage>
        <taxon>Eukaryota</taxon>
        <taxon>Metazoa</taxon>
        <taxon>Ecdysozoa</taxon>
        <taxon>Arthropoda</taxon>
        <taxon>Hexapoda</taxon>
        <taxon>Insecta</taxon>
        <taxon>Pterygota</taxon>
        <taxon>Neoptera</taxon>
        <taxon>Endopterygota</taxon>
        <taxon>Coleoptera</taxon>
        <taxon>Polyphaga</taxon>
        <taxon>Scarabaeiformia</taxon>
        <taxon>Scarabaeidae</taxon>
        <taxon>Rutelinae</taxon>
        <taxon>Popillia</taxon>
    </lineage>
</organism>
<dbReference type="GO" id="GO:0008757">
    <property type="term" value="F:S-adenosylmethionine-dependent methyltransferase activity"/>
    <property type="evidence" value="ECO:0007669"/>
    <property type="project" value="InterPro"/>
</dbReference>
<protein>
    <recommendedName>
        <fullName evidence="1">Methyltransferase type 11 domain-containing protein</fullName>
    </recommendedName>
</protein>
<dbReference type="InterPro" id="IPR013216">
    <property type="entry name" value="Methyltransf_11"/>
</dbReference>
<reference evidence="2 3" key="1">
    <citation type="journal article" date="2024" name="BMC Genomics">
        <title>De novo assembly and annotation of Popillia japonica's genome with initial clues to its potential as an invasive pest.</title>
        <authorList>
            <person name="Cucini C."/>
            <person name="Boschi S."/>
            <person name="Funari R."/>
            <person name="Cardaioli E."/>
            <person name="Iannotti N."/>
            <person name="Marturano G."/>
            <person name="Paoli F."/>
            <person name="Bruttini M."/>
            <person name="Carapelli A."/>
            <person name="Frati F."/>
            <person name="Nardi F."/>
        </authorList>
    </citation>
    <scope>NUCLEOTIDE SEQUENCE [LARGE SCALE GENOMIC DNA]</scope>
    <source>
        <strain evidence="2">DMR45628</strain>
    </source>
</reference>
<dbReference type="SUPFAM" id="SSF53335">
    <property type="entry name" value="S-adenosyl-L-methionine-dependent methyltransferases"/>
    <property type="match status" value="1"/>
</dbReference>
<dbReference type="InterPro" id="IPR029063">
    <property type="entry name" value="SAM-dependent_MTases_sf"/>
</dbReference>
<gene>
    <name evidence="2" type="ORF">QE152_g23620</name>
</gene>
<name>A0AAW1KHF0_POPJA</name>
<keyword evidence="3" id="KW-1185">Reference proteome</keyword>
<dbReference type="Gene3D" id="3.40.50.150">
    <property type="entry name" value="Vaccinia Virus protein VP39"/>
    <property type="match status" value="1"/>
</dbReference>
<proteinExistence type="predicted"/>
<evidence type="ECO:0000313" key="3">
    <source>
        <dbReference type="Proteomes" id="UP001458880"/>
    </source>
</evidence>
<evidence type="ECO:0000313" key="2">
    <source>
        <dbReference type="EMBL" id="KAK9717691.1"/>
    </source>
</evidence>
<dbReference type="EMBL" id="JASPKY010000237">
    <property type="protein sequence ID" value="KAK9717691.1"/>
    <property type="molecule type" value="Genomic_DNA"/>
</dbReference>
<feature type="domain" description="Methyltransferase type 11" evidence="1">
    <location>
        <begin position="46"/>
        <end position="118"/>
    </location>
</feature>
<evidence type="ECO:0000259" key="1">
    <source>
        <dbReference type="Pfam" id="PF08241"/>
    </source>
</evidence>
<sequence length="248" mass="29251">MSYASKWSNIDVNKRIVLRQLKNYCDLLKWKNYKENCIDVGCGEAIDKLDDMIQFGREHNSHEKIEYHTMDILNDRMIKNMLNQFDRLFSFFVSHLIPDTRTFLTNLHNILKLDGQMLVITPSDTIFKQVSSELYQDERWLRYKLQKPIFTDYTANPVHHITGLLQKIGFKVDLCESNKQFISVHNFKGFVAAIVDMYQNLGALPTELWQVFSEEFLQKCREKCNNLGEDEKYDMPIEFPVFIATKLS</sequence>
<dbReference type="Proteomes" id="UP001458880">
    <property type="component" value="Unassembled WGS sequence"/>
</dbReference>
<dbReference type="AlphaFoldDB" id="A0AAW1KHF0"/>
<accession>A0AAW1KHF0</accession>
<dbReference type="Pfam" id="PF08241">
    <property type="entry name" value="Methyltransf_11"/>
    <property type="match status" value="1"/>
</dbReference>